<keyword evidence="2" id="KW-1185">Reference proteome</keyword>
<protein>
    <submittedName>
        <fullName evidence="1">Uncharacterized protein</fullName>
    </submittedName>
</protein>
<dbReference type="EMBL" id="OX597821">
    <property type="protein sequence ID" value="CAI9726929.1"/>
    <property type="molecule type" value="Genomic_DNA"/>
</dbReference>
<organism evidence="1 2">
    <name type="scientific">Octopus vulgaris</name>
    <name type="common">Common octopus</name>
    <dbReference type="NCBI Taxonomy" id="6645"/>
    <lineage>
        <taxon>Eukaryota</taxon>
        <taxon>Metazoa</taxon>
        <taxon>Spiralia</taxon>
        <taxon>Lophotrochozoa</taxon>
        <taxon>Mollusca</taxon>
        <taxon>Cephalopoda</taxon>
        <taxon>Coleoidea</taxon>
        <taxon>Octopodiformes</taxon>
        <taxon>Octopoda</taxon>
        <taxon>Incirrata</taxon>
        <taxon>Octopodidae</taxon>
        <taxon>Octopus</taxon>
    </lineage>
</organism>
<evidence type="ECO:0000313" key="2">
    <source>
        <dbReference type="Proteomes" id="UP001162480"/>
    </source>
</evidence>
<gene>
    <name evidence="1" type="ORF">OCTVUL_1B027999</name>
</gene>
<evidence type="ECO:0000313" key="1">
    <source>
        <dbReference type="EMBL" id="CAI9726929.1"/>
    </source>
</evidence>
<proteinExistence type="predicted"/>
<dbReference type="AlphaFoldDB" id="A0AA36B3Z8"/>
<dbReference type="PANTHER" id="PTHR45786:SF74">
    <property type="entry name" value="ATP-DEPENDENT DNA HELICASE"/>
    <property type="match status" value="1"/>
</dbReference>
<sequence length="148" mass="17279">MRNRLSFRGANNDLNENILLDLQRVRHLHNSYINSFKQAIGIIKEYSTPGKCSTGDINLSNDKRLIPAVIMVGDDTNDPNIKPVDVVVQYRESNKKLDYISQIHRSYDPLRYVFLFPYGEDGRNVLLKDNYRSKNITECDFYSYRLQV</sequence>
<dbReference type="Proteomes" id="UP001162480">
    <property type="component" value="Chromosome 8"/>
</dbReference>
<reference evidence="1" key="1">
    <citation type="submission" date="2023-08" db="EMBL/GenBank/DDBJ databases">
        <authorList>
            <person name="Alioto T."/>
            <person name="Alioto T."/>
            <person name="Gomez Garrido J."/>
        </authorList>
    </citation>
    <scope>NUCLEOTIDE SEQUENCE</scope>
</reference>
<accession>A0AA36B3Z8</accession>
<name>A0AA36B3Z8_OCTVU</name>
<dbReference type="PANTHER" id="PTHR45786">
    <property type="entry name" value="DNA BINDING PROTEIN-LIKE"/>
    <property type="match status" value="1"/>
</dbReference>